<dbReference type="Pfam" id="PF17203">
    <property type="entry name" value="sCache_3_2"/>
    <property type="match status" value="1"/>
</dbReference>
<evidence type="ECO:0000256" key="5">
    <source>
        <dbReference type="ARBA" id="ARBA00022692"/>
    </source>
</evidence>
<dbReference type="Gene3D" id="3.30.70.270">
    <property type="match status" value="1"/>
</dbReference>
<proteinExistence type="predicted"/>
<evidence type="ECO:0000259" key="15">
    <source>
        <dbReference type="PROSITE" id="PS50883"/>
    </source>
</evidence>
<evidence type="ECO:0008006" key="19">
    <source>
        <dbReference type="Google" id="ProtNLM"/>
    </source>
</evidence>
<dbReference type="Pfam" id="PF00563">
    <property type="entry name" value="EAL"/>
    <property type="match status" value="1"/>
</dbReference>
<feature type="transmembrane region" description="Helical" evidence="13">
    <location>
        <begin position="20"/>
        <end position="40"/>
    </location>
</feature>
<keyword evidence="7" id="KW-0418">Kinase</keyword>
<dbReference type="GO" id="GO:0005886">
    <property type="term" value="C:plasma membrane"/>
    <property type="evidence" value="ECO:0007669"/>
    <property type="project" value="UniProtKB-SubCell"/>
</dbReference>
<feature type="domain" description="PAC" evidence="14">
    <location>
        <begin position="495"/>
        <end position="547"/>
    </location>
</feature>
<dbReference type="RefSeq" id="WP_095134880.1">
    <property type="nucleotide sequence ID" value="NZ_NIBG01000019.1"/>
</dbReference>
<dbReference type="PROSITE" id="PS50887">
    <property type="entry name" value="GGDEF"/>
    <property type="match status" value="1"/>
</dbReference>
<accession>A0A267MF91</accession>
<organism evidence="17 18">
    <name type="scientific">Anaeromicrobium sediminis</name>
    <dbReference type="NCBI Taxonomy" id="1478221"/>
    <lineage>
        <taxon>Bacteria</taxon>
        <taxon>Bacillati</taxon>
        <taxon>Bacillota</taxon>
        <taxon>Clostridia</taxon>
        <taxon>Peptostreptococcales</taxon>
        <taxon>Thermotaleaceae</taxon>
        <taxon>Anaeromicrobium</taxon>
    </lineage>
</organism>
<dbReference type="Gene3D" id="3.30.450.20">
    <property type="entry name" value="PAS domain"/>
    <property type="match status" value="2"/>
</dbReference>
<evidence type="ECO:0000313" key="17">
    <source>
        <dbReference type="EMBL" id="PAB58127.1"/>
    </source>
</evidence>
<keyword evidence="2" id="KW-1003">Cell membrane</keyword>
<gene>
    <name evidence="17" type="ORF">CCE28_16765</name>
</gene>
<evidence type="ECO:0000256" key="7">
    <source>
        <dbReference type="ARBA" id="ARBA00022777"/>
    </source>
</evidence>
<dbReference type="CDD" id="cd01948">
    <property type="entry name" value="EAL"/>
    <property type="match status" value="1"/>
</dbReference>
<evidence type="ECO:0000256" key="11">
    <source>
        <dbReference type="ARBA" id="ARBA00023136"/>
    </source>
</evidence>
<feature type="domain" description="EAL" evidence="15">
    <location>
        <begin position="717"/>
        <end position="967"/>
    </location>
</feature>
<dbReference type="InterPro" id="IPR043128">
    <property type="entry name" value="Rev_trsase/Diguanyl_cyclase"/>
</dbReference>
<keyword evidence="18" id="KW-1185">Reference proteome</keyword>
<dbReference type="SMART" id="SM00052">
    <property type="entry name" value="EAL"/>
    <property type="match status" value="1"/>
</dbReference>
<protein>
    <recommendedName>
        <fullName evidence="19">GGDEF domain-containing protein</fullName>
    </recommendedName>
</protein>
<dbReference type="GO" id="GO:0005524">
    <property type="term" value="F:ATP binding"/>
    <property type="evidence" value="ECO:0007669"/>
    <property type="project" value="UniProtKB-KW"/>
</dbReference>
<dbReference type="InterPro" id="IPR001633">
    <property type="entry name" value="EAL_dom"/>
</dbReference>
<evidence type="ECO:0000256" key="1">
    <source>
        <dbReference type="ARBA" id="ARBA00004651"/>
    </source>
</evidence>
<dbReference type="CDD" id="cd01949">
    <property type="entry name" value="GGDEF"/>
    <property type="match status" value="1"/>
</dbReference>
<keyword evidence="8" id="KW-0067">ATP-binding</keyword>
<dbReference type="InterPro" id="IPR000160">
    <property type="entry name" value="GGDEF_dom"/>
</dbReference>
<evidence type="ECO:0000256" key="2">
    <source>
        <dbReference type="ARBA" id="ARBA00022475"/>
    </source>
</evidence>
<evidence type="ECO:0000256" key="13">
    <source>
        <dbReference type="SAM" id="Phobius"/>
    </source>
</evidence>
<dbReference type="InterPro" id="IPR052155">
    <property type="entry name" value="Biofilm_reg_signaling"/>
</dbReference>
<reference evidence="17 18" key="1">
    <citation type="submission" date="2017-06" db="EMBL/GenBank/DDBJ databases">
        <title>Draft genome sequence of anaerobic fermentative bacterium Anaeromicrobium sediminis DY2726D isolated from West Pacific Ocean sediments.</title>
        <authorList>
            <person name="Zeng X."/>
        </authorList>
    </citation>
    <scope>NUCLEOTIDE SEQUENCE [LARGE SCALE GENOMIC DNA]</scope>
    <source>
        <strain evidence="17 18">DY2726D</strain>
    </source>
</reference>
<dbReference type="NCBIfam" id="TIGR00254">
    <property type="entry name" value="GGDEF"/>
    <property type="match status" value="1"/>
</dbReference>
<dbReference type="SMART" id="SM00267">
    <property type="entry name" value="GGDEF"/>
    <property type="match status" value="1"/>
</dbReference>
<feature type="transmembrane region" description="Helical" evidence="13">
    <location>
        <begin position="294"/>
        <end position="316"/>
    </location>
</feature>
<dbReference type="Pfam" id="PF00990">
    <property type="entry name" value="GGDEF"/>
    <property type="match status" value="1"/>
</dbReference>
<keyword evidence="10" id="KW-0902">Two-component regulatory system</keyword>
<dbReference type="PROSITE" id="PS50883">
    <property type="entry name" value="EAL"/>
    <property type="match status" value="1"/>
</dbReference>
<comment type="caution">
    <text evidence="17">The sequence shown here is derived from an EMBL/GenBank/DDBJ whole genome shotgun (WGS) entry which is preliminary data.</text>
</comment>
<dbReference type="SUPFAM" id="SSF103190">
    <property type="entry name" value="Sensory domain-like"/>
    <property type="match status" value="1"/>
</dbReference>
<dbReference type="EMBL" id="NIBG01000019">
    <property type="protein sequence ID" value="PAB58127.1"/>
    <property type="molecule type" value="Genomic_DNA"/>
</dbReference>
<keyword evidence="12" id="KW-0175">Coiled coil</keyword>
<comment type="subcellular location">
    <subcellularLocation>
        <location evidence="1">Cell membrane</location>
        <topology evidence="1">Multi-pass membrane protein</topology>
    </subcellularLocation>
</comment>
<keyword evidence="11 13" id="KW-0472">Membrane</keyword>
<evidence type="ECO:0000259" key="14">
    <source>
        <dbReference type="PROSITE" id="PS50113"/>
    </source>
</evidence>
<dbReference type="GO" id="GO:0016301">
    <property type="term" value="F:kinase activity"/>
    <property type="evidence" value="ECO:0007669"/>
    <property type="project" value="UniProtKB-KW"/>
</dbReference>
<name>A0A267MF91_9FIRM</name>
<dbReference type="PROSITE" id="PS50113">
    <property type="entry name" value="PAC"/>
    <property type="match status" value="1"/>
</dbReference>
<dbReference type="AlphaFoldDB" id="A0A267MF91"/>
<evidence type="ECO:0000256" key="4">
    <source>
        <dbReference type="ARBA" id="ARBA00022679"/>
    </source>
</evidence>
<dbReference type="InterPro" id="IPR029151">
    <property type="entry name" value="Sensor-like_sf"/>
</dbReference>
<dbReference type="SUPFAM" id="SSF55073">
    <property type="entry name" value="Nucleotide cyclase"/>
    <property type="match status" value="1"/>
</dbReference>
<evidence type="ECO:0000256" key="9">
    <source>
        <dbReference type="ARBA" id="ARBA00022989"/>
    </source>
</evidence>
<feature type="coiled-coil region" evidence="12">
    <location>
        <begin position="367"/>
        <end position="429"/>
    </location>
</feature>
<sequence>MENPKDEIKKNVVNKYKLIHIPVFIVFLVVFTVSIASFYISKNLLLEQMKQDGLNLVKQITRQIEGNGAALDVMDQMFEDKIRTAGQIVIKNKENLDDEFLMELIEELNVDELHWMNENGETLYSTIEAYVGWVPHKGHPLYDFMLSKDKELMEDIRPDAEFGIPIKYGTIKNTHGNFVQVGILAENVQRLTERFSYQTLVEELGKEENITYITIVDKNLKATADSHKEDIGIVYDSHEEQEVKEALQGKVSMKEWYYEKMDTKVLELSAPLFSNGEIVGALVMGLSMERVYSSIYTIFITSSFISLIMFIIFLWVQNKNIIKPANQLDYKINQIDLDNNISYRMPVVENDPFLGLTISTNNLLDKIHGYFYELKEYQEELEASNEEIVAAYQQLTASDEELRAQYDEIQNYTGKLESLKQKYEIAIESTNSAVWEIDLKDRTIYLSQESKNIIGISFREKEKVNKVFNKILTIEAKQKLIEAFTEYKNGEKEEIYTQIQMKDKNGHLKWMLIRGKGVYCENKNLKIINGILLDITKLKEQEAYIEHLAYNDPLTNLPNRRSFFEKLEESINKRQSGAVILLDLDNFKEINDTLGHVYGDKVLKKVAQELIHIKDEKIFISRFGGDEFLLLIEGEDNLIQIENYVKKIINIFKDKQIIEGDKIYISCSMGITLYPLDSSKISQLLMNADMAMYKVKYAGKNNYMFFNKEMTEKLKEQIQIERILRDAIKEEGFNLLYQPQVCTYTGKIVGFEALLRIKNKRISPGLFIPIAEDNGMIIEIGRWVTKEAINQIRTWKKIGVPIKPIAINFSAKQLNDSNYIAFLKDQLKENNVEAKHIEIEITESIFLDKKEETIVFLNQLKNLGIKIALDDFGTGYSSLSYLTFLPVDKIKLDKSLCDKFLELEHISVMDNIISLAHSLKLEVLAEGIENIEQFKRLKLGGCNYVQGYLFSKPVEVMEVAKIYNDNFLEKIIKD</sequence>
<evidence type="ECO:0000256" key="8">
    <source>
        <dbReference type="ARBA" id="ARBA00022840"/>
    </source>
</evidence>
<dbReference type="PANTHER" id="PTHR44757:SF2">
    <property type="entry name" value="BIOFILM ARCHITECTURE MAINTENANCE PROTEIN MBAA"/>
    <property type="match status" value="1"/>
</dbReference>
<dbReference type="PANTHER" id="PTHR44757">
    <property type="entry name" value="DIGUANYLATE CYCLASE DGCP"/>
    <property type="match status" value="1"/>
</dbReference>
<evidence type="ECO:0000256" key="3">
    <source>
        <dbReference type="ARBA" id="ARBA00022553"/>
    </source>
</evidence>
<dbReference type="SUPFAM" id="SSF55785">
    <property type="entry name" value="PYP-like sensor domain (PAS domain)"/>
    <property type="match status" value="1"/>
</dbReference>
<evidence type="ECO:0000256" key="10">
    <source>
        <dbReference type="ARBA" id="ARBA00023012"/>
    </source>
</evidence>
<dbReference type="NCBIfam" id="TIGR00229">
    <property type="entry name" value="sensory_box"/>
    <property type="match status" value="1"/>
</dbReference>
<dbReference type="InterPro" id="IPR000014">
    <property type="entry name" value="PAS"/>
</dbReference>
<feature type="domain" description="GGDEF" evidence="16">
    <location>
        <begin position="575"/>
        <end position="708"/>
    </location>
</feature>
<evidence type="ECO:0000256" key="12">
    <source>
        <dbReference type="SAM" id="Coils"/>
    </source>
</evidence>
<dbReference type="InterPro" id="IPR035965">
    <property type="entry name" value="PAS-like_dom_sf"/>
</dbReference>
<dbReference type="Proteomes" id="UP000216024">
    <property type="component" value="Unassembled WGS sequence"/>
</dbReference>
<keyword evidence="6" id="KW-0547">Nucleotide-binding</keyword>
<dbReference type="InterPro" id="IPR000700">
    <property type="entry name" value="PAS-assoc_C"/>
</dbReference>
<dbReference type="OrthoDB" id="9762141at2"/>
<evidence type="ECO:0000313" key="18">
    <source>
        <dbReference type="Proteomes" id="UP000216024"/>
    </source>
</evidence>
<evidence type="ECO:0000259" key="16">
    <source>
        <dbReference type="PROSITE" id="PS50887"/>
    </source>
</evidence>
<keyword evidence="4" id="KW-0808">Transferase</keyword>
<dbReference type="InterPro" id="IPR035919">
    <property type="entry name" value="EAL_sf"/>
</dbReference>
<dbReference type="SUPFAM" id="SSF141868">
    <property type="entry name" value="EAL domain-like"/>
    <property type="match status" value="1"/>
</dbReference>
<dbReference type="GO" id="GO:0000160">
    <property type="term" value="P:phosphorelay signal transduction system"/>
    <property type="evidence" value="ECO:0007669"/>
    <property type="project" value="UniProtKB-KW"/>
</dbReference>
<keyword evidence="9 13" id="KW-1133">Transmembrane helix</keyword>
<keyword evidence="5 13" id="KW-0812">Transmembrane</keyword>
<evidence type="ECO:0000256" key="6">
    <source>
        <dbReference type="ARBA" id="ARBA00022741"/>
    </source>
</evidence>
<dbReference type="Gene3D" id="3.20.20.450">
    <property type="entry name" value="EAL domain"/>
    <property type="match status" value="1"/>
</dbReference>
<keyword evidence="3" id="KW-0597">Phosphoprotein</keyword>
<dbReference type="InterPro" id="IPR033463">
    <property type="entry name" value="sCache_3"/>
</dbReference>
<dbReference type="InterPro" id="IPR029787">
    <property type="entry name" value="Nucleotide_cyclase"/>
</dbReference>